<feature type="transmembrane region" description="Helical" evidence="1">
    <location>
        <begin position="12"/>
        <end position="31"/>
    </location>
</feature>
<accession>M5EHU3</accession>
<keyword evidence="3" id="KW-1185">Reference proteome</keyword>
<keyword evidence="1" id="KW-0472">Membrane</keyword>
<keyword evidence="1" id="KW-0812">Transmembrane</keyword>
<evidence type="ECO:0000256" key="1">
    <source>
        <dbReference type="SAM" id="Phobius"/>
    </source>
</evidence>
<evidence type="ECO:0000313" key="2">
    <source>
        <dbReference type="EMBL" id="CCV03942.1"/>
    </source>
</evidence>
<dbReference type="Proteomes" id="UP000012062">
    <property type="component" value="Unassembled WGS sequence"/>
</dbReference>
<keyword evidence="1" id="KW-1133">Transmembrane helix</keyword>
<organism evidence="2 3">
    <name type="scientific">Mesorhizobium metallidurans STM 2683</name>
    <dbReference type="NCBI Taxonomy" id="1297569"/>
    <lineage>
        <taxon>Bacteria</taxon>
        <taxon>Pseudomonadati</taxon>
        <taxon>Pseudomonadota</taxon>
        <taxon>Alphaproteobacteria</taxon>
        <taxon>Hyphomicrobiales</taxon>
        <taxon>Phyllobacteriaceae</taxon>
        <taxon>Mesorhizobium</taxon>
    </lineage>
</organism>
<protein>
    <submittedName>
        <fullName evidence="2">Uncharacterized protein</fullName>
    </submittedName>
</protein>
<name>M5EHU3_9HYPH</name>
<dbReference type="AlphaFoldDB" id="M5EHU3"/>
<reference evidence="2 3" key="1">
    <citation type="submission" date="2013-02" db="EMBL/GenBank/DDBJ databases">
        <authorList>
            <person name="Genoscope - CEA"/>
        </authorList>
    </citation>
    <scope>NUCLEOTIDE SEQUENCE [LARGE SCALE GENOMIC DNA]</scope>
    <source>
        <strain evidence="2 3">STM 2683</strain>
    </source>
</reference>
<dbReference type="EMBL" id="CAUM01000020">
    <property type="protein sequence ID" value="CCV03942.1"/>
    <property type="molecule type" value="Genomic_DNA"/>
</dbReference>
<comment type="caution">
    <text evidence="2">The sequence shown here is derived from an EMBL/GenBank/DDBJ whole genome shotgun (WGS) entry which is preliminary data.</text>
</comment>
<sequence>MHPVPARTALSQLPLTVLMIAYTVFGLWLLAMPTVG</sequence>
<gene>
    <name evidence="2" type="ORF">MESS2_1160063</name>
</gene>
<evidence type="ECO:0000313" key="3">
    <source>
        <dbReference type="Proteomes" id="UP000012062"/>
    </source>
</evidence>
<dbReference type="STRING" id="1297569.MESS2_1160063"/>
<proteinExistence type="predicted"/>